<dbReference type="RefSeq" id="WP_137424032.1">
    <property type="nucleotide sequence ID" value="NZ_CP040098.1"/>
</dbReference>
<dbReference type="PROSITE" id="PS51782">
    <property type="entry name" value="LYSM"/>
    <property type="match status" value="3"/>
</dbReference>
<keyword evidence="11" id="KW-1185">Reference proteome</keyword>
<accession>A0A4P8L325</accession>
<evidence type="ECO:0000256" key="1">
    <source>
        <dbReference type="ARBA" id="ARBA00022670"/>
    </source>
</evidence>
<evidence type="ECO:0000256" key="2">
    <source>
        <dbReference type="ARBA" id="ARBA00022723"/>
    </source>
</evidence>
<keyword evidence="2" id="KW-0479">Metal-binding</keyword>
<dbReference type="Gene3D" id="3.30.1380.10">
    <property type="match status" value="1"/>
</dbReference>
<dbReference type="GO" id="GO:0004252">
    <property type="term" value="F:serine-type endopeptidase activity"/>
    <property type="evidence" value="ECO:0007669"/>
    <property type="project" value="InterPro"/>
</dbReference>
<dbReference type="OrthoDB" id="5502029at2"/>
<organism evidence="10 11">
    <name type="scientific">Desulfoglaeba alkanexedens ALDC</name>
    <dbReference type="NCBI Taxonomy" id="980445"/>
    <lineage>
        <taxon>Bacteria</taxon>
        <taxon>Pseudomonadati</taxon>
        <taxon>Thermodesulfobacteriota</taxon>
        <taxon>Syntrophobacteria</taxon>
        <taxon>Syntrophobacterales</taxon>
        <taxon>Syntrophobacteraceae</taxon>
        <taxon>Desulfoglaeba</taxon>
    </lineage>
</organism>
<keyword evidence="3" id="KW-0732">Signal</keyword>
<evidence type="ECO:0000256" key="6">
    <source>
        <dbReference type="ARBA" id="ARBA00022833"/>
    </source>
</evidence>
<evidence type="ECO:0000259" key="9">
    <source>
        <dbReference type="PROSITE" id="PS51782"/>
    </source>
</evidence>
<keyword evidence="6" id="KW-0862">Zinc</keyword>
<dbReference type="SMART" id="SM00257">
    <property type="entry name" value="LysM"/>
    <property type="match status" value="3"/>
</dbReference>
<feature type="domain" description="LysM" evidence="9">
    <location>
        <begin position="420"/>
        <end position="464"/>
    </location>
</feature>
<dbReference type="KEGG" id="dax:FDQ92_07670"/>
<sequence>MEPLRPKAGFFRFKPHAILTFAIALLWIQLPASSEAMTIAAGKPYHGRLVNGIPFPDQFRGFRIGSPDRSYTTPEVIGTLLDAVEAVQREYPNTCELFIGDLSASGGGRLCGHKSHQNGRDADIGMYARGNRPLGRFALMDASNLDVAKTWVLMENLLKSGRVQYIFMDRELQKLFHDHALRSGWDKGYLDRIFLDVGSRFDKAVIRHARNHRNHFHVRFYTPWSTLAASVDKHDSRQQAVIELAQQAYLPKRVHYYANGSETGLPSLARSFGVSLKDLCRWNGLKENDVITPGTCLAFYKRGFELEPVHLAQTLQPPLNPAERPVQVASVNLRQLVASHPNSGASPGKPQRATNKARPFTVHKVAPGDSLWAIARKHRVSLKALCAANGIQSRETLKAGSTLKIPSSQSRSEPSKTVASSVTLRPGDNLWSLARRHGTTVERICRLNGIDRSATLKPGMRLRLR</sequence>
<dbReference type="InterPro" id="IPR018392">
    <property type="entry name" value="LysM"/>
</dbReference>
<proteinExistence type="predicted"/>
<dbReference type="Pfam" id="PF01476">
    <property type="entry name" value="LysM"/>
    <property type="match status" value="3"/>
</dbReference>
<dbReference type="AlphaFoldDB" id="A0A4P8L325"/>
<evidence type="ECO:0000256" key="3">
    <source>
        <dbReference type="ARBA" id="ARBA00022729"/>
    </source>
</evidence>
<dbReference type="SUPFAM" id="SSF54106">
    <property type="entry name" value="LysM domain"/>
    <property type="match status" value="2"/>
</dbReference>
<evidence type="ECO:0000313" key="11">
    <source>
        <dbReference type="Proteomes" id="UP000298602"/>
    </source>
</evidence>
<feature type="compositionally biased region" description="Polar residues" evidence="8">
    <location>
        <begin position="404"/>
        <end position="421"/>
    </location>
</feature>
<reference evidence="10 11" key="1">
    <citation type="submission" date="2019-05" db="EMBL/GenBank/DDBJ databases">
        <title>The Complete Genome Sequence of the n-alkane-degrading Desulfoglaeba alkanexedens ALDC reveals multiple alkylsuccinate synthase gene clusters.</title>
        <authorList>
            <person name="Callaghan A.V."/>
            <person name="Davidova I.A."/>
            <person name="Duncan K.E."/>
            <person name="Morris B."/>
            <person name="McInerney M.J."/>
        </authorList>
    </citation>
    <scope>NUCLEOTIDE SEQUENCE [LARGE SCALE GENOMIC DNA]</scope>
    <source>
        <strain evidence="10 11">ALDC</strain>
    </source>
</reference>
<feature type="domain" description="LysM" evidence="9">
    <location>
        <begin position="255"/>
        <end position="299"/>
    </location>
</feature>
<dbReference type="GO" id="GO:0046872">
    <property type="term" value="F:metal ion binding"/>
    <property type="evidence" value="ECO:0007669"/>
    <property type="project" value="UniProtKB-KW"/>
</dbReference>
<dbReference type="PANTHER" id="PTHR33734:SF22">
    <property type="entry name" value="MEMBRANE-BOUND LYTIC MUREIN TRANSGLYCOSYLASE D"/>
    <property type="match status" value="1"/>
</dbReference>
<keyword evidence="4" id="KW-0574">Periplasm</keyword>
<keyword evidence="5" id="KW-0378">Hydrolase</keyword>
<dbReference type="GO" id="GO:0008237">
    <property type="term" value="F:metallopeptidase activity"/>
    <property type="evidence" value="ECO:0007669"/>
    <property type="project" value="UniProtKB-KW"/>
</dbReference>
<dbReference type="SUPFAM" id="SSF55166">
    <property type="entry name" value="Hedgehog/DD-peptidase"/>
    <property type="match status" value="1"/>
</dbReference>
<evidence type="ECO:0000256" key="8">
    <source>
        <dbReference type="SAM" id="MobiDB-lite"/>
    </source>
</evidence>
<dbReference type="Pfam" id="PF03411">
    <property type="entry name" value="Peptidase_M74"/>
    <property type="match status" value="1"/>
</dbReference>
<gene>
    <name evidence="10" type="ORF">FDQ92_07670</name>
</gene>
<dbReference type="GO" id="GO:0008932">
    <property type="term" value="F:lytic endotransglycosylase activity"/>
    <property type="evidence" value="ECO:0007669"/>
    <property type="project" value="TreeGrafter"/>
</dbReference>
<keyword evidence="7" id="KW-0482">Metalloprotease</keyword>
<dbReference type="InterPro" id="IPR009045">
    <property type="entry name" value="Zn_M74/Hedgehog-like"/>
</dbReference>
<dbReference type="InterPro" id="IPR036779">
    <property type="entry name" value="LysM_dom_sf"/>
</dbReference>
<feature type="domain" description="LysM" evidence="9">
    <location>
        <begin position="361"/>
        <end position="405"/>
    </location>
</feature>
<name>A0A4P8L325_9BACT</name>
<reference evidence="10 11" key="2">
    <citation type="submission" date="2019-05" db="EMBL/GenBank/DDBJ databases">
        <authorList>
            <person name="Suflita J.M."/>
            <person name="Marks C.R."/>
        </authorList>
    </citation>
    <scope>NUCLEOTIDE SEQUENCE [LARGE SCALE GENOMIC DNA]</scope>
    <source>
        <strain evidence="10 11">ALDC</strain>
    </source>
</reference>
<evidence type="ECO:0000256" key="7">
    <source>
        <dbReference type="ARBA" id="ARBA00023049"/>
    </source>
</evidence>
<evidence type="ECO:0000256" key="5">
    <source>
        <dbReference type="ARBA" id="ARBA00022801"/>
    </source>
</evidence>
<evidence type="ECO:0000256" key="4">
    <source>
        <dbReference type="ARBA" id="ARBA00022764"/>
    </source>
</evidence>
<evidence type="ECO:0000313" key="10">
    <source>
        <dbReference type="EMBL" id="QCQ22063.1"/>
    </source>
</evidence>
<dbReference type="Gene3D" id="3.10.350.10">
    <property type="entry name" value="LysM domain"/>
    <property type="match status" value="3"/>
</dbReference>
<dbReference type="GO" id="GO:0006508">
    <property type="term" value="P:proteolysis"/>
    <property type="evidence" value="ECO:0007669"/>
    <property type="project" value="UniProtKB-KW"/>
</dbReference>
<feature type="region of interest" description="Disordered" evidence="8">
    <location>
        <begin position="402"/>
        <end position="421"/>
    </location>
</feature>
<dbReference type="PANTHER" id="PTHR33734">
    <property type="entry name" value="LYSM DOMAIN-CONTAINING GPI-ANCHORED PROTEIN 2"/>
    <property type="match status" value="1"/>
</dbReference>
<dbReference type="Proteomes" id="UP000298602">
    <property type="component" value="Chromosome"/>
</dbReference>
<dbReference type="EMBL" id="CP040098">
    <property type="protein sequence ID" value="QCQ22063.1"/>
    <property type="molecule type" value="Genomic_DNA"/>
</dbReference>
<protein>
    <submittedName>
        <fullName evidence="10">LysM peptidoglycan-binding domain-containing protein</fullName>
    </submittedName>
</protein>
<keyword evidence="1" id="KW-0645">Protease</keyword>
<dbReference type="CDD" id="cd00118">
    <property type="entry name" value="LysM"/>
    <property type="match status" value="2"/>
</dbReference>
<dbReference type="InterPro" id="IPR005073">
    <property type="entry name" value="Peptidase_M74"/>
</dbReference>
<dbReference type="GO" id="GO:0030288">
    <property type="term" value="C:outer membrane-bounded periplasmic space"/>
    <property type="evidence" value="ECO:0007669"/>
    <property type="project" value="InterPro"/>
</dbReference>